<evidence type="ECO:0000313" key="3">
    <source>
        <dbReference type="Proteomes" id="UP000712713"/>
    </source>
</evidence>
<feature type="transmembrane region" description="Helical" evidence="1">
    <location>
        <begin position="132"/>
        <end position="150"/>
    </location>
</feature>
<accession>A0A921JRV7</accession>
<organism evidence="2 3">
    <name type="scientific">Tessaracoccus flavescens</name>
    <dbReference type="NCBI Taxonomy" id="399497"/>
    <lineage>
        <taxon>Bacteria</taxon>
        <taxon>Bacillati</taxon>
        <taxon>Actinomycetota</taxon>
        <taxon>Actinomycetes</taxon>
        <taxon>Propionibacteriales</taxon>
        <taxon>Propionibacteriaceae</taxon>
        <taxon>Tessaracoccus</taxon>
    </lineage>
</organism>
<comment type="caution">
    <text evidence="2">The sequence shown here is derived from an EMBL/GenBank/DDBJ whole genome shotgun (WGS) entry which is preliminary data.</text>
</comment>
<dbReference type="AlphaFoldDB" id="A0A921JRV7"/>
<dbReference type="GO" id="GO:0022857">
    <property type="term" value="F:transmembrane transporter activity"/>
    <property type="evidence" value="ECO:0007669"/>
    <property type="project" value="InterPro"/>
</dbReference>
<feature type="transmembrane region" description="Helical" evidence="1">
    <location>
        <begin position="64"/>
        <end position="82"/>
    </location>
</feature>
<dbReference type="Pfam" id="PF12822">
    <property type="entry name" value="ECF_trnsprt"/>
    <property type="match status" value="1"/>
</dbReference>
<keyword evidence="1" id="KW-0812">Transmembrane</keyword>
<dbReference type="InterPro" id="IPR024529">
    <property type="entry name" value="ECF_trnsprt_substrate-spec"/>
</dbReference>
<name>A0A921JRV7_9ACTN</name>
<feature type="transmembrane region" description="Helical" evidence="1">
    <location>
        <begin position="29"/>
        <end position="52"/>
    </location>
</feature>
<keyword evidence="1" id="KW-1133">Transmembrane helix</keyword>
<proteinExistence type="predicted"/>
<dbReference type="InterPro" id="IPR017196">
    <property type="entry name" value="ECF_substrate-spec_UCP037395"/>
</dbReference>
<dbReference type="EMBL" id="DYZF01000283">
    <property type="protein sequence ID" value="HJE52507.1"/>
    <property type="molecule type" value="Genomic_DNA"/>
</dbReference>
<protein>
    <submittedName>
        <fullName evidence="2">ECF transporter S component</fullName>
    </submittedName>
</protein>
<reference evidence="2" key="2">
    <citation type="submission" date="2021-09" db="EMBL/GenBank/DDBJ databases">
        <authorList>
            <person name="Gilroy R."/>
        </authorList>
    </citation>
    <scope>NUCLEOTIDE SEQUENCE</scope>
    <source>
        <strain evidence="2">ChiGjej3B3-7470</strain>
    </source>
</reference>
<feature type="transmembrane region" description="Helical" evidence="1">
    <location>
        <begin position="185"/>
        <end position="206"/>
    </location>
</feature>
<feature type="transmembrane region" description="Helical" evidence="1">
    <location>
        <begin position="102"/>
        <end position="125"/>
    </location>
</feature>
<keyword evidence="1" id="KW-0472">Membrane</keyword>
<dbReference type="Gene3D" id="1.10.1760.20">
    <property type="match status" value="1"/>
</dbReference>
<sequence length="298" mass="31185">MRPAEPMVDNPTLDVPSPVVGVTLGWRSWLIIAVSSLLGLFAILWPLVIPAVNVAPEHAQDAPFVFAALLPVVLMLVIAQVSEGGLDAKSLAVLGVLSAINAAIRPALGAGTAGIESVFFLLILAGRAFGPGFGYLLGFTSLFASALLTAGVGPWLPFQMICASWVGLFAGLLPRRLTGKAEIAALIVMGIISAYLYGALMNMWFWPFITGASPDGVASSLDYIPGAPVLENLTRFGWFTLLTSTGGWDTGRAITNTIALLILGRPVLTVLRRASGLARIAPTVPARKEATQATPGGR</sequence>
<gene>
    <name evidence="2" type="ORF">K8V15_11130</name>
</gene>
<dbReference type="PIRSF" id="PIRSF037395">
    <property type="entry name" value="UCP037395_ABCper"/>
    <property type="match status" value="1"/>
</dbReference>
<reference evidence="2" key="1">
    <citation type="journal article" date="2021" name="PeerJ">
        <title>Extensive microbial diversity within the chicken gut microbiome revealed by metagenomics and culture.</title>
        <authorList>
            <person name="Gilroy R."/>
            <person name="Ravi A."/>
            <person name="Getino M."/>
            <person name="Pursley I."/>
            <person name="Horton D.L."/>
            <person name="Alikhan N.F."/>
            <person name="Baker D."/>
            <person name="Gharbi K."/>
            <person name="Hall N."/>
            <person name="Watson M."/>
            <person name="Adriaenssens E.M."/>
            <person name="Foster-Nyarko E."/>
            <person name="Jarju S."/>
            <person name="Secka A."/>
            <person name="Antonio M."/>
            <person name="Oren A."/>
            <person name="Chaudhuri R.R."/>
            <person name="La Ragione R."/>
            <person name="Hildebrand F."/>
            <person name="Pallen M.J."/>
        </authorList>
    </citation>
    <scope>NUCLEOTIDE SEQUENCE</scope>
    <source>
        <strain evidence="2">ChiGjej3B3-7470</strain>
    </source>
</reference>
<dbReference type="Proteomes" id="UP000712713">
    <property type="component" value="Unassembled WGS sequence"/>
</dbReference>
<evidence type="ECO:0000256" key="1">
    <source>
        <dbReference type="SAM" id="Phobius"/>
    </source>
</evidence>
<evidence type="ECO:0000313" key="2">
    <source>
        <dbReference type="EMBL" id="HJE52507.1"/>
    </source>
</evidence>
<feature type="transmembrane region" description="Helical" evidence="1">
    <location>
        <begin position="156"/>
        <end position="173"/>
    </location>
</feature>